<evidence type="ECO:0000313" key="9">
    <source>
        <dbReference type="Proteomes" id="UP001056429"/>
    </source>
</evidence>
<evidence type="ECO:0000256" key="4">
    <source>
        <dbReference type="ARBA" id="ARBA00022989"/>
    </source>
</evidence>
<evidence type="ECO:0000256" key="3">
    <source>
        <dbReference type="ARBA" id="ARBA00022692"/>
    </source>
</evidence>
<dbReference type="EMBL" id="JAGSOJ010000004">
    <property type="protein sequence ID" value="MCM1991815.1"/>
    <property type="molecule type" value="Genomic_DNA"/>
</dbReference>
<keyword evidence="2" id="KW-1003">Cell membrane</keyword>
<feature type="transmembrane region" description="Helical" evidence="6">
    <location>
        <begin position="55"/>
        <end position="72"/>
    </location>
</feature>
<dbReference type="Pfam" id="PF00924">
    <property type="entry name" value="MS_channel_2nd"/>
    <property type="match status" value="1"/>
</dbReference>
<dbReference type="Gene3D" id="3.30.70.100">
    <property type="match status" value="1"/>
</dbReference>
<sequence length="289" mass="34014">MNELWVLMNQNNILYKVIWTTIGLIITIFLTKIINRVLYSKIKDNKTYYNTRKKVYYSFTTILIIYCIFLWSDSMLSLTTYFGLLSAGIAITLKDIFSNTAAWLFIILRKPFEVGDRILINEQRGDVIDIRMFQFTLIEVTSYEEGEQSTGRIIDIPNSYIFTNASVNYSKAFKFIWNEIKVLVTFESDWKKAKGILTDIVNENTIHLSKEASHEIREAERKYRIHYDKLTPIVYTNVRECGVELTLRYLCGPRQRRTSVNNIWENILEKFALEEKIDLAYPTVRISKK</sequence>
<dbReference type="InterPro" id="IPR010920">
    <property type="entry name" value="LSM_dom_sf"/>
</dbReference>
<protein>
    <submittedName>
        <fullName evidence="8">Mechanosensitive ion channel</fullName>
    </submittedName>
</protein>
<dbReference type="SUPFAM" id="SSF50182">
    <property type="entry name" value="Sm-like ribonucleoproteins"/>
    <property type="match status" value="1"/>
</dbReference>
<keyword evidence="9" id="KW-1185">Reference proteome</keyword>
<dbReference type="InterPro" id="IPR023408">
    <property type="entry name" value="MscS_beta-dom_sf"/>
</dbReference>
<evidence type="ECO:0000256" key="5">
    <source>
        <dbReference type="ARBA" id="ARBA00023136"/>
    </source>
</evidence>
<dbReference type="AlphaFoldDB" id="A0A9J6P554"/>
<evidence type="ECO:0000259" key="7">
    <source>
        <dbReference type="Pfam" id="PF00924"/>
    </source>
</evidence>
<dbReference type="SUPFAM" id="SSF82689">
    <property type="entry name" value="Mechanosensitive channel protein MscS (YggB), C-terminal domain"/>
    <property type="match status" value="1"/>
</dbReference>
<organism evidence="8 9">
    <name type="scientific">Oceanirhabdus seepicola</name>
    <dbReference type="NCBI Taxonomy" id="2828781"/>
    <lineage>
        <taxon>Bacteria</taxon>
        <taxon>Bacillati</taxon>
        <taxon>Bacillota</taxon>
        <taxon>Clostridia</taxon>
        <taxon>Eubacteriales</taxon>
        <taxon>Clostridiaceae</taxon>
        <taxon>Oceanirhabdus</taxon>
    </lineage>
</organism>
<evidence type="ECO:0000313" key="8">
    <source>
        <dbReference type="EMBL" id="MCM1991815.1"/>
    </source>
</evidence>
<dbReference type="PANTHER" id="PTHR30566">
    <property type="entry name" value="YNAI-RELATED MECHANOSENSITIVE ION CHANNEL"/>
    <property type="match status" value="1"/>
</dbReference>
<feature type="domain" description="Mechanosensitive ion channel MscS" evidence="7">
    <location>
        <begin position="95"/>
        <end position="171"/>
    </location>
</feature>
<dbReference type="InterPro" id="IPR006685">
    <property type="entry name" value="MscS_channel_2nd"/>
</dbReference>
<feature type="transmembrane region" description="Helical" evidence="6">
    <location>
        <begin position="13"/>
        <end position="34"/>
    </location>
</feature>
<evidence type="ECO:0000256" key="1">
    <source>
        <dbReference type="ARBA" id="ARBA00004651"/>
    </source>
</evidence>
<evidence type="ECO:0000256" key="6">
    <source>
        <dbReference type="SAM" id="Phobius"/>
    </source>
</evidence>
<keyword evidence="4 6" id="KW-1133">Transmembrane helix</keyword>
<dbReference type="Gene3D" id="1.10.287.1260">
    <property type="match status" value="1"/>
</dbReference>
<proteinExistence type="predicted"/>
<keyword evidence="5 6" id="KW-0472">Membrane</keyword>
<dbReference type="GO" id="GO:0005886">
    <property type="term" value="C:plasma membrane"/>
    <property type="evidence" value="ECO:0007669"/>
    <property type="project" value="UniProtKB-SubCell"/>
</dbReference>
<evidence type="ECO:0000256" key="2">
    <source>
        <dbReference type="ARBA" id="ARBA00022475"/>
    </source>
</evidence>
<keyword evidence="3 6" id="KW-0812">Transmembrane</keyword>
<dbReference type="InterPro" id="IPR011066">
    <property type="entry name" value="MscS_channel_C_sf"/>
</dbReference>
<feature type="transmembrane region" description="Helical" evidence="6">
    <location>
        <begin position="84"/>
        <end position="108"/>
    </location>
</feature>
<reference evidence="8" key="2">
    <citation type="submission" date="2021-04" db="EMBL/GenBank/DDBJ databases">
        <authorList>
            <person name="Dong X."/>
        </authorList>
    </citation>
    <scope>NUCLEOTIDE SEQUENCE</scope>
    <source>
        <strain evidence="8">ZWT</strain>
    </source>
</reference>
<comment type="subcellular location">
    <subcellularLocation>
        <location evidence="1">Cell membrane</location>
        <topology evidence="1">Multi-pass membrane protein</topology>
    </subcellularLocation>
</comment>
<dbReference type="GO" id="GO:0055085">
    <property type="term" value="P:transmembrane transport"/>
    <property type="evidence" value="ECO:0007669"/>
    <property type="project" value="InterPro"/>
</dbReference>
<dbReference type="PANTHER" id="PTHR30566:SF5">
    <property type="entry name" value="MECHANOSENSITIVE ION CHANNEL PROTEIN 1, MITOCHONDRIAL-RELATED"/>
    <property type="match status" value="1"/>
</dbReference>
<accession>A0A9J6P554</accession>
<dbReference type="Gene3D" id="2.30.30.60">
    <property type="match status" value="1"/>
</dbReference>
<gene>
    <name evidence="8" type="ORF">KDK92_18915</name>
</gene>
<reference evidence="8" key="1">
    <citation type="journal article" date="2021" name="mSystems">
        <title>Bacteria and Archaea Synergistically Convert Glycine Betaine to Biogenic Methane in the Formosa Cold Seep of the South China Sea.</title>
        <authorList>
            <person name="Li L."/>
            <person name="Zhang W."/>
            <person name="Zhang S."/>
            <person name="Song L."/>
            <person name="Sun Q."/>
            <person name="Zhang H."/>
            <person name="Xiang H."/>
            <person name="Dong X."/>
        </authorList>
    </citation>
    <scope>NUCLEOTIDE SEQUENCE</scope>
    <source>
        <strain evidence="8">ZWT</strain>
    </source>
</reference>
<name>A0A9J6P554_9CLOT</name>
<dbReference type="RefSeq" id="WP_250860951.1">
    <property type="nucleotide sequence ID" value="NZ_JAGSOJ010000004.1"/>
</dbReference>
<dbReference type="Proteomes" id="UP001056429">
    <property type="component" value="Unassembled WGS sequence"/>
</dbReference>
<comment type="caution">
    <text evidence="8">The sequence shown here is derived from an EMBL/GenBank/DDBJ whole genome shotgun (WGS) entry which is preliminary data.</text>
</comment>